<keyword evidence="5" id="KW-0539">Nucleus</keyword>
<keyword evidence="2" id="KW-0677">Repeat</keyword>
<dbReference type="PROSITE" id="PS50157">
    <property type="entry name" value="ZINC_FINGER_C2H2_2"/>
    <property type="match status" value="3"/>
</dbReference>
<dbReference type="EMBL" id="JACEEZ010007269">
    <property type="protein sequence ID" value="KAG0724166.1"/>
    <property type="molecule type" value="Genomic_DNA"/>
</dbReference>
<keyword evidence="9" id="KW-1185">Reference proteome</keyword>
<evidence type="ECO:0000256" key="6">
    <source>
        <dbReference type="PROSITE-ProRule" id="PRU00042"/>
    </source>
</evidence>
<name>A0A8J4YIQ5_CHIOP</name>
<evidence type="ECO:0000256" key="3">
    <source>
        <dbReference type="ARBA" id="ARBA00022771"/>
    </source>
</evidence>
<dbReference type="FunFam" id="3.30.160.60:FF:000624">
    <property type="entry name" value="zinc finger protein 697"/>
    <property type="match status" value="1"/>
</dbReference>
<dbReference type="Proteomes" id="UP000770661">
    <property type="component" value="Unassembled WGS sequence"/>
</dbReference>
<dbReference type="Pfam" id="PF00096">
    <property type="entry name" value="zf-C2H2"/>
    <property type="match status" value="1"/>
</dbReference>
<feature type="domain" description="C2H2-type" evidence="7">
    <location>
        <begin position="110"/>
        <end position="137"/>
    </location>
</feature>
<evidence type="ECO:0000313" key="8">
    <source>
        <dbReference type="EMBL" id="KAG0724166.1"/>
    </source>
</evidence>
<dbReference type="Gene3D" id="3.30.160.60">
    <property type="entry name" value="Classic Zinc Finger"/>
    <property type="match status" value="3"/>
</dbReference>
<keyword evidence="3 6" id="KW-0863">Zinc-finger</keyword>
<dbReference type="Pfam" id="PF13909">
    <property type="entry name" value="zf-H2C2_5"/>
    <property type="match status" value="1"/>
</dbReference>
<evidence type="ECO:0000256" key="2">
    <source>
        <dbReference type="ARBA" id="ARBA00022737"/>
    </source>
</evidence>
<dbReference type="SUPFAM" id="SSF57667">
    <property type="entry name" value="beta-beta-alpha zinc fingers"/>
    <property type="match status" value="2"/>
</dbReference>
<keyword evidence="4" id="KW-0862">Zinc</keyword>
<dbReference type="InterPro" id="IPR013087">
    <property type="entry name" value="Znf_C2H2_type"/>
</dbReference>
<feature type="domain" description="C2H2-type" evidence="7">
    <location>
        <begin position="82"/>
        <end position="109"/>
    </location>
</feature>
<dbReference type="GO" id="GO:0008270">
    <property type="term" value="F:zinc ion binding"/>
    <property type="evidence" value="ECO:0007669"/>
    <property type="project" value="UniProtKB-KW"/>
</dbReference>
<organism evidence="8 9">
    <name type="scientific">Chionoecetes opilio</name>
    <name type="common">Atlantic snow crab</name>
    <name type="synonym">Cancer opilio</name>
    <dbReference type="NCBI Taxonomy" id="41210"/>
    <lineage>
        <taxon>Eukaryota</taxon>
        <taxon>Metazoa</taxon>
        <taxon>Ecdysozoa</taxon>
        <taxon>Arthropoda</taxon>
        <taxon>Crustacea</taxon>
        <taxon>Multicrustacea</taxon>
        <taxon>Malacostraca</taxon>
        <taxon>Eumalacostraca</taxon>
        <taxon>Eucarida</taxon>
        <taxon>Decapoda</taxon>
        <taxon>Pleocyemata</taxon>
        <taxon>Brachyura</taxon>
        <taxon>Eubrachyura</taxon>
        <taxon>Majoidea</taxon>
        <taxon>Majidae</taxon>
        <taxon>Chionoecetes</taxon>
    </lineage>
</organism>
<dbReference type="AlphaFoldDB" id="A0A8J4YIQ5"/>
<dbReference type="InterPro" id="IPR036236">
    <property type="entry name" value="Znf_C2H2_sf"/>
</dbReference>
<evidence type="ECO:0000256" key="1">
    <source>
        <dbReference type="ARBA" id="ARBA00022723"/>
    </source>
</evidence>
<proteinExistence type="predicted"/>
<comment type="caution">
    <text evidence="8">The sequence shown here is derived from an EMBL/GenBank/DDBJ whole genome shotgun (WGS) entry which is preliminary data.</text>
</comment>
<evidence type="ECO:0000256" key="4">
    <source>
        <dbReference type="ARBA" id="ARBA00022833"/>
    </source>
</evidence>
<evidence type="ECO:0000259" key="7">
    <source>
        <dbReference type="PROSITE" id="PS50157"/>
    </source>
</evidence>
<accession>A0A8J4YIQ5</accession>
<protein>
    <submittedName>
        <fullName evidence="8">RE1-silencing transcription factor A</fullName>
    </submittedName>
</protein>
<evidence type="ECO:0000256" key="5">
    <source>
        <dbReference type="ARBA" id="ARBA00023242"/>
    </source>
</evidence>
<dbReference type="GO" id="GO:0000981">
    <property type="term" value="F:DNA-binding transcription factor activity, RNA polymerase II-specific"/>
    <property type="evidence" value="ECO:0007669"/>
    <property type="project" value="TreeGrafter"/>
</dbReference>
<dbReference type="PANTHER" id="PTHR23235:SF142">
    <property type="entry name" value="ZINC FINGER PROTEIN 384"/>
    <property type="match status" value="1"/>
</dbReference>
<evidence type="ECO:0000313" key="9">
    <source>
        <dbReference type="Proteomes" id="UP000770661"/>
    </source>
</evidence>
<sequence length="187" mass="20354">MWMVGRRMGCSHRRSNVGCVSLQWAWSAAHSQRVAAGGDLGGLASGVIGAGGGCDDNSDGYSGVQPGVDPSISGRYGLGGHHICHMCGYVAQRRQHLENHVRTHTGERPHQCPQCNYRCSDISNLKKHIRIHSNEKPFTCSQCSYCTVDSGSLKKHMRHHHALPPTALSAATPSLPQAEYPWKNLNC</sequence>
<reference evidence="8" key="1">
    <citation type="submission" date="2020-07" db="EMBL/GenBank/DDBJ databases">
        <title>The High-quality genome of the commercially important snow crab, Chionoecetes opilio.</title>
        <authorList>
            <person name="Jeong J.-H."/>
            <person name="Ryu S."/>
        </authorList>
    </citation>
    <scope>NUCLEOTIDE SEQUENCE</scope>
    <source>
        <strain evidence="8">MADBK_172401_WGS</strain>
        <tissue evidence="8">Digestive gland</tissue>
    </source>
</reference>
<dbReference type="PANTHER" id="PTHR23235">
    <property type="entry name" value="KRUEPPEL-LIKE TRANSCRIPTION FACTOR"/>
    <property type="match status" value="1"/>
</dbReference>
<keyword evidence="1" id="KW-0479">Metal-binding</keyword>
<dbReference type="FunFam" id="3.30.160.60:FF:002343">
    <property type="entry name" value="Zinc finger protein 33A"/>
    <property type="match status" value="1"/>
</dbReference>
<dbReference type="GO" id="GO:0000978">
    <property type="term" value="F:RNA polymerase II cis-regulatory region sequence-specific DNA binding"/>
    <property type="evidence" value="ECO:0007669"/>
    <property type="project" value="TreeGrafter"/>
</dbReference>
<dbReference type="SMART" id="SM00355">
    <property type="entry name" value="ZnF_C2H2"/>
    <property type="match status" value="3"/>
</dbReference>
<dbReference type="OrthoDB" id="10018191at2759"/>
<feature type="domain" description="C2H2-type" evidence="7">
    <location>
        <begin position="138"/>
        <end position="165"/>
    </location>
</feature>
<gene>
    <name evidence="8" type="primary">rest-a_0</name>
    <name evidence="8" type="ORF">GWK47_041195</name>
</gene>
<dbReference type="PROSITE" id="PS00028">
    <property type="entry name" value="ZINC_FINGER_C2H2_1"/>
    <property type="match status" value="1"/>
</dbReference>